<evidence type="ECO:0000313" key="1">
    <source>
        <dbReference type="EMBL" id="SFR81976.1"/>
    </source>
</evidence>
<organism evidence="1 2">
    <name type="scientific">Sphingomonas jatrophae</name>
    <dbReference type="NCBI Taxonomy" id="1166337"/>
    <lineage>
        <taxon>Bacteria</taxon>
        <taxon>Pseudomonadati</taxon>
        <taxon>Pseudomonadota</taxon>
        <taxon>Alphaproteobacteria</taxon>
        <taxon>Sphingomonadales</taxon>
        <taxon>Sphingomonadaceae</taxon>
        <taxon>Sphingomonas</taxon>
    </lineage>
</organism>
<gene>
    <name evidence="1" type="ORF">SAMN05192580_0793</name>
</gene>
<dbReference type="EMBL" id="FOZG01000001">
    <property type="protein sequence ID" value="SFR81976.1"/>
    <property type="molecule type" value="Genomic_DNA"/>
</dbReference>
<proteinExistence type="predicted"/>
<accession>A0A1I6JSL4</accession>
<dbReference type="AlphaFoldDB" id="A0A1I6JSL4"/>
<name>A0A1I6JSL4_9SPHN</name>
<evidence type="ECO:0000313" key="2">
    <source>
        <dbReference type="Proteomes" id="UP000198824"/>
    </source>
</evidence>
<protein>
    <submittedName>
        <fullName evidence="1">Uncharacterized protein</fullName>
    </submittedName>
</protein>
<keyword evidence="2" id="KW-1185">Reference proteome</keyword>
<dbReference type="RefSeq" id="WP_165611196.1">
    <property type="nucleotide sequence ID" value="NZ_FOZG01000001.1"/>
</dbReference>
<dbReference type="STRING" id="1166337.SAMN05192580_0793"/>
<reference evidence="1 2" key="1">
    <citation type="submission" date="2016-10" db="EMBL/GenBank/DDBJ databases">
        <authorList>
            <person name="de Groot N.N."/>
        </authorList>
    </citation>
    <scope>NUCLEOTIDE SEQUENCE [LARGE SCALE GENOMIC DNA]</scope>
    <source>
        <strain evidence="1 2">S5-249</strain>
    </source>
</reference>
<sequence length="45" mass="4887">MPRPLLILIAIIVAILMAMIALSTVDTEVAPTTVRKAMLNEAQPR</sequence>
<dbReference type="Proteomes" id="UP000198824">
    <property type="component" value="Unassembled WGS sequence"/>
</dbReference>